<dbReference type="PROSITE" id="PS50930">
    <property type="entry name" value="HTH_LYTTR"/>
    <property type="match status" value="1"/>
</dbReference>
<dbReference type="Pfam" id="PF04397">
    <property type="entry name" value="LytTR"/>
    <property type="match status" value="1"/>
</dbReference>
<organism evidence="2 3">
    <name type="scientific">Algibacter mikhailovii</name>
    <dbReference type="NCBI Taxonomy" id="425498"/>
    <lineage>
        <taxon>Bacteria</taxon>
        <taxon>Pseudomonadati</taxon>
        <taxon>Bacteroidota</taxon>
        <taxon>Flavobacteriia</taxon>
        <taxon>Flavobacteriales</taxon>
        <taxon>Flavobacteriaceae</taxon>
        <taxon>Algibacter</taxon>
    </lineage>
</organism>
<comment type="caution">
    <text evidence="2">The sequence shown here is derived from an EMBL/GenBank/DDBJ whole genome shotgun (WGS) entry which is preliminary data.</text>
</comment>
<feature type="domain" description="HTH LytTR-type" evidence="1">
    <location>
        <begin position="1"/>
        <end position="68"/>
    </location>
</feature>
<name>A0A918QW68_9FLAO</name>
<dbReference type="AlphaFoldDB" id="A0A918QW68"/>
<reference evidence="2" key="2">
    <citation type="submission" date="2020-09" db="EMBL/GenBank/DDBJ databases">
        <authorList>
            <person name="Sun Q."/>
            <person name="Kim S."/>
        </authorList>
    </citation>
    <scope>NUCLEOTIDE SEQUENCE</scope>
    <source>
        <strain evidence="2">KCTC 12710</strain>
    </source>
</reference>
<proteinExistence type="predicted"/>
<evidence type="ECO:0000259" key="1">
    <source>
        <dbReference type="PROSITE" id="PS50930"/>
    </source>
</evidence>
<dbReference type="Gene3D" id="2.40.50.1020">
    <property type="entry name" value="LytTr DNA-binding domain"/>
    <property type="match status" value="1"/>
</dbReference>
<sequence>MMDRLIVSHQTLTSFTHNLPENQFIRVHKSFIVSIDKIELIEGNRIHISNHKIPIGKMYKLNVNRLLK</sequence>
<evidence type="ECO:0000313" key="2">
    <source>
        <dbReference type="EMBL" id="GGZ69608.1"/>
    </source>
</evidence>
<dbReference type="GO" id="GO:0003677">
    <property type="term" value="F:DNA binding"/>
    <property type="evidence" value="ECO:0007669"/>
    <property type="project" value="InterPro"/>
</dbReference>
<evidence type="ECO:0000313" key="3">
    <source>
        <dbReference type="Proteomes" id="UP000636004"/>
    </source>
</evidence>
<protein>
    <recommendedName>
        <fullName evidence="1">HTH LytTR-type domain-containing protein</fullName>
    </recommendedName>
</protein>
<accession>A0A918QW68</accession>
<dbReference type="Proteomes" id="UP000636004">
    <property type="component" value="Unassembled WGS sequence"/>
</dbReference>
<gene>
    <name evidence="2" type="ORF">GCM10007028_03310</name>
</gene>
<dbReference type="InterPro" id="IPR007492">
    <property type="entry name" value="LytTR_DNA-bd_dom"/>
</dbReference>
<dbReference type="EMBL" id="BMWZ01000001">
    <property type="protein sequence ID" value="GGZ69608.1"/>
    <property type="molecule type" value="Genomic_DNA"/>
</dbReference>
<reference evidence="2" key="1">
    <citation type="journal article" date="2014" name="Int. J. Syst. Evol. Microbiol.">
        <title>Complete genome sequence of Corynebacterium casei LMG S-19264T (=DSM 44701T), isolated from a smear-ripened cheese.</title>
        <authorList>
            <consortium name="US DOE Joint Genome Institute (JGI-PGF)"/>
            <person name="Walter F."/>
            <person name="Albersmeier A."/>
            <person name="Kalinowski J."/>
            <person name="Ruckert C."/>
        </authorList>
    </citation>
    <scope>NUCLEOTIDE SEQUENCE</scope>
    <source>
        <strain evidence="2">KCTC 12710</strain>
    </source>
</reference>
<keyword evidence="3" id="KW-1185">Reference proteome</keyword>